<dbReference type="PROSITE" id="PS50011">
    <property type="entry name" value="PROTEIN_KINASE_DOM"/>
    <property type="match status" value="1"/>
</dbReference>
<keyword evidence="6" id="KW-0418">Kinase</keyword>
<protein>
    <recommendedName>
        <fullName evidence="2">[RNA-polymerase]-subunit kinase</fullName>
        <ecNumber evidence="2">2.7.11.23</ecNumber>
    </recommendedName>
</protein>
<dbReference type="AlphaFoldDB" id="A0ABC8W2Q4"/>
<evidence type="ECO:0000256" key="6">
    <source>
        <dbReference type="ARBA" id="ARBA00022777"/>
    </source>
</evidence>
<dbReference type="EMBL" id="OZ075121">
    <property type="protein sequence ID" value="CAL4901654.1"/>
    <property type="molecule type" value="Genomic_DNA"/>
</dbReference>
<evidence type="ECO:0000256" key="5">
    <source>
        <dbReference type="ARBA" id="ARBA00022741"/>
    </source>
</evidence>
<dbReference type="Proteomes" id="UP001497457">
    <property type="component" value="Chromosome 11b"/>
</dbReference>
<comment type="catalytic activity">
    <reaction evidence="8">
        <text>[DNA-directed RNA polymerase] + ATP = phospho-[DNA-directed RNA polymerase] + ADP + H(+)</text>
        <dbReference type="Rhea" id="RHEA:10216"/>
        <dbReference type="Rhea" id="RHEA-COMP:11321"/>
        <dbReference type="Rhea" id="RHEA-COMP:11322"/>
        <dbReference type="ChEBI" id="CHEBI:15378"/>
        <dbReference type="ChEBI" id="CHEBI:30616"/>
        <dbReference type="ChEBI" id="CHEBI:43176"/>
        <dbReference type="ChEBI" id="CHEBI:68546"/>
        <dbReference type="ChEBI" id="CHEBI:456216"/>
        <dbReference type="EC" id="2.7.11.23"/>
    </reaction>
</comment>
<dbReference type="Gene3D" id="1.10.510.10">
    <property type="entry name" value="Transferase(Phosphotransferase) domain 1"/>
    <property type="match status" value="1"/>
</dbReference>
<evidence type="ECO:0000313" key="13">
    <source>
        <dbReference type="Proteomes" id="UP001497457"/>
    </source>
</evidence>
<keyword evidence="10" id="KW-0723">Serine/threonine-protein kinase</keyword>
<evidence type="ECO:0000259" key="11">
    <source>
        <dbReference type="PROSITE" id="PS50011"/>
    </source>
</evidence>
<reference evidence="12 13" key="2">
    <citation type="submission" date="2024-10" db="EMBL/GenBank/DDBJ databases">
        <authorList>
            <person name="Ryan C."/>
        </authorList>
    </citation>
    <scope>NUCLEOTIDE SEQUENCE [LARGE SCALE GENOMIC DNA]</scope>
</reference>
<dbReference type="SUPFAM" id="SSF56112">
    <property type="entry name" value="Protein kinase-like (PK-like)"/>
    <property type="match status" value="1"/>
</dbReference>
<dbReference type="InterPro" id="IPR017441">
    <property type="entry name" value="Protein_kinase_ATP_BS"/>
</dbReference>
<dbReference type="PANTHER" id="PTHR24056:SF190">
    <property type="entry name" value="CYCLIN-DEPENDENT KINASE G-1"/>
    <property type="match status" value="1"/>
</dbReference>
<dbReference type="EC" id="2.7.11.23" evidence="2"/>
<dbReference type="Pfam" id="PF00069">
    <property type="entry name" value="Pkinase"/>
    <property type="match status" value="1"/>
</dbReference>
<keyword evidence="4" id="KW-0808">Transferase</keyword>
<dbReference type="PROSITE" id="PS00108">
    <property type="entry name" value="PROTEIN_KINASE_ST"/>
    <property type="match status" value="1"/>
</dbReference>
<reference evidence="13" key="1">
    <citation type="submission" date="2024-06" db="EMBL/GenBank/DDBJ databases">
        <authorList>
            <person name="Ryan C."/>
        </authorList>
    </citation>
    <scope>NUCLEOTIDE SEQUENCE [LARGE SCALE GENOMIC DNA]</scope>
</reference>
<keyword evidence="3" id="KW-0597">Phosphoprotein</keyword>
<name>A0ABC8W2Q4_9POAL</name>
<dbReference type="InterPro" id="IPR000719">
    <property type="entry name" value="Prot_kinase_dom"/>
</dbReference>
<evidence type="ECO:0000256" key="2">
    <source>
        <dbReference type="ARBA" id="ARBA00012409"/>
    </source>
</evidence>
<organism evidence="12 13">
    <name type="scientific">Urochloa decumbens</name>
    <dbReference type="NCBI Taxonomy" id="240449"/>
    <lineage>
        <taxon>Eukaryota</taxon>
        <taxon>Viridiplantae</taxon>
        <taxon>Streptophyta</taxon>
        <taxon>Embryophyta</taxon>
        <taxon>Tracheophyta</taxon>
        <taxon>Spermatophyta</taxon>
        <taxon>Magnoliopsida</taxon>
        <taxon>Liliopsida</taxon>
        <taxon>Poales</taxon>
        <taxon>Poaceae</taxon>
        <taxon>PACMAD clade</taxon>
        <taxon>Panicoideae</taxon>
        <taxon>Panicodae</taxon>
        <taxon>Paniceae</taxon>
        <taxon>Melinidinae</taxon>
        <taxon>Urochloa</taxon>
    </lineage>
</organism>
<gene>
    <name evidence="12" type="ORF">URODEC1_LOCUS9449</name>
</gene>
<dbReference type="InterPro" id="IPR008271">
    <property type="entry name" value="Ser/Thr_kinase_AS"/>
</dbReference>
<dbReference type="PANTHER" id="PTHR24056">
    <property type="entry name" value="CELL DIVISION PROTEIN KINASE"/>
    <property type="match status" value="1"/>
</dbReference>
<feature type="domain" description="Protein kinase" evidence="11">
    <location>
        <begin position="46"/>
        <end position="346"/>
    </location>
</feature>
<dbReference type="FunFam" id="1.10.510.10:FF:000790">
    <property type="entry name" value="Cyclin-dependent kinase G-1"/>
    <property type="match status" value="1"/>
</dbReference>
<dbReference type="InterPro" id="IPR050108">
    <property type="entry name" value="CDK"/>
</dbReference>
<evidence type="ECO:0000256" key="4">
    <source>
        <dbReference type="ARBA" id="ARBA00022679"/>
    </source>
</evidence>
<dbReference type="InterPro" id="IPR011009">
    <property type="entry name" value="Kinase-like_dom_sf"/>
</dbReference>
<evidence type="ECO:0000256" key="3">
    <source>
        <dbReference type="ARBA" id="ARBA00022553"/>
    </source>
</evidence>
<comment type="similarity">
    <text evidence="1">Belongs to the protein kinase superfamily. CMGC Ser/Thr protein kinase family. CDC2/CDKX subfamily.</text>
</comment>
<keyword evidence="13" id="KW-1185">Reference proteome</keyword>
<accession>A0ABC8W2Q4</accession>
<proteinExistence type="inferred from homology"/>
<dbReference type="Gene3D" id="3.30.200.20">
    <property type="entry name" value="Phosphorylase Kinase, domain 1"/>
    <property type="match status" value="1"/>
</dbReference>
<evidence type="ECO:0000256" key="8">
    <source>
        <dbReference type="ARBA" id="ARBA00049280"/>
    </source>
</evidence>
<dbReference type="GO" id="GO:0005524">
    <property type="term" value="F:ATP binding"/>
    <property type="evidence" value="ECO:0007669"/>
    <property type="project" value="UniProtKB-UniRule"/>
</dbReference>
<evidence type="ECO:0000256" key="9">
    <source>
        <dbReference type="PROSITE-ProRule" id="PRU10141"/>
    </source>
</evidence>
<evidence type="ECO:0000256" key="10">
    <source>
        <dbReference type="RuleBase" id="RU000304"/>
    </source>
</evidence>
<evidence type="ECO:0000313" key="12">
    <source>
        <dbReference type="EMBL" id="CAL4901654.1"/>
    </source>
</evidence>
<keyword evidence="7 9" id="KW-0067">ATP-binding</keyword>
<keyword evidence="5 9" id="KW-0547">Nucleotide-binding</keyword>
<dbReference type="SMART" id="SM00220">
    <property type="entry name" value="S_TKc"/>
    <property type="match status" value="1"/>
</dbReference>
<feature type="binding site" evidence="9">
    <location>
        <position position="75"/>
    </location>
    <ligand>
        <name>ATP</name>
        <dbReference type="ChEBI" id="CHEBI:30616"/>
    </ligand>
</feature>
<sequence length="367" mass="39701">MLAKRDADARRAAAIGFTLDRDDGASGTGAGPAWCKRQRVWSPADYERTRTLGEGTFGAVVEARHRATGQSVAVKEIRQPAPASTAGAVADPADDALREAELLAACRGHPSLVGLHALAFNRGTGEVALVMECVGPSLHDVLYDGRHRGGRPFAEPDMRRIMRQLLGGAQHMHPRRIMHRDIKPGNILVAAGCGDPITVKICDFGLAASIVNQPPYERAGTRRYMAPEMLLGKTDYDAMVDMWSLGCVMAELLLGKPLFDGDEDKDVVLRIISVLGTPGPRTWPDFKSLPLAGTVAMPTVRQRNRLRKFFPKERLSADGYDVLKRLLSCNANKRPSATAALRSPWFSQDVDSKASVSSAAIAVKIVG</sequence>
<dbReference type="GO" id="GO:0008353">
    <property type="term" value="F:RNA polymerase II CTD heptapeptide repeat kinase activity"/>
    <property type="evidence" value="ECO:0007669"/>
    <property type="project" value="UniProtKB-EC"/>
</dbReference>
<dbReference type="PROSITE" id="PS00107">
    <property type="entry name" value="PROTEIN_KINASE_ATP"/>
    <property type="match status" value="1"/>
</dbReference>
<evidence type="ECO:0000256" key="7">
    <source>
        <dbReference type="ARBA" id="ARBA00022840"/>
    </source>
</evidence>
<evidence type="ECO:0000256" key="1">
    <source>
        <dbReference type="ARBA" id="ARBA00006485"/>
    </source>
</evidence>